<proteinExistence type="predicted"/>
<keyword evidence="1" id="KW-0732">Signal</keyword>
<dbReference type="AlphaFoldDB" id="A0A177EZL6"/>
<dbReference type="OrthoDB" id="2910287at2759"/>
<sequence>MRALALVLSTAAALVAFSSVVAAQEGPEITEPAVLPSIDDEVGTFTPELTPEDEYFVDESEGARLAKRTPPAGVYICNNKNWLAPCNWNKLTDSKCLDYPSDAGSSVGPPNGWQCKIYYAKGCAATNGMTDGKLTYPGTANLGALYNNYGKPASIKCRQCPQGTNSPCLNNKAPDWNEAVAKAGYGGSDGQCSSWFEAIKLLVRFEADLEQTTSNPVEQIVKASELVKEWIDEDQFGVL</sequence>
<comment type="caution">
    <text evidence="2">The sequence shown here is derived from an EMBL/GenBank/DDBJ whole genome shotgun (WGS) entry which is preliminary data.</text>
</comment>
<evidence type="ECO:0000256" key="1">
    <source>
        <dbReference type="SAM" id="SignalP"/>
    </source>
</evidence>
<accession>A0A177EZL6</accession>
<protein>
    <recommendedName>
        <fullName evidence="4">Secreted protein</fullName>
    </recommendedName>
</protein>
<dbReference type="RefSeq" id="XP_022508341.1">
    <property type="nucleotide sequence ID" value="XM_022659309.1"/>
</dbReference>
<organism evidence="2 3">
    <name type="scientific">Fonsecaea monophora</name>
    <dbReference type="NCBI Taxonomy" id="254056"/>
    <lineage>
        <taxon>Eukaryota</taxon>
        <taxon>Fungi</taxon>
        <taxon>Dikarya</taxon>
        <taxon>Ascomycota</taxon>
        <taxon>Pezizomycotina</taxon>
        <taxon>Eurotiomycetes</taxon>
        <taxon>Chaetothyriomycetidae</taxon>
        <taxon>Chaetothyriales</taxon>
        <taxon>Herpotrichiellaceae</taxon>
        <taxon>Fonsecaea</taxon>
    </lineage>
</organism>
<keyword evidence="3" id="KW-1185">Reference proteome</keyword>
<feature type="chain" id="PRO_5008060782" description="Secreted protein" evidence="1">
    <location>
        <begin position="24"/>
        <end position="239"/>
    </location>
</feature>
<name>A0A177EZL6_9EURO</name>
<gene>
    <name evidence="2" type="ORF">AYO21_09374</name>
</gene>
<dbReference type="Proteomes" id="UP000077002">
    <property type="component" value="Unassembled WGS sequence"/>
</dbReference>
<feature type="signal peptide" evidence="1">
    <location>
        <begin position="1"/>
        <end position="23"/>
    </location>
</feature>
<evidence type="ECO:0000313" key="3">
    <source>
        <dbReference type="Proteomes" id="UP000077002"/>
    </source>
</evidence>
<dbReference type="EMBL" id="LVKK01000092">
    <property type="protein sequence ID" value="OAG36389.1"/>
    <property type="molecule type" value="Genomic_DNA"/>
</dbReference>
<evidence type="ECO:0008006" key="4">
    <source>
        <dbReference type="Google" id="ProtNLM"/>
    </source>
</evidence>
<reference evidence="2 3" key="1">
    <citation type="submission" date="2016-03" db="EMBL/GenBank/DDBJ databases">
        <title>Draft genome sequence of the Fonsecaea monophora CBS 269.37.</title>
        <authorList>
            <person name="Bombassaro A."/>
            <person name="Vinicius W.A."/>
            <person name="De Hoog S."/>
            <person name="Sun J."/>
            <person name="Souza E.M."/>
            <person name="Raittz R.T."/>
            <person name="Costa F."/>
            <person name="Leao A.C."/>
            <person name="Tadra-Sfeir M.Z."/>
            <person name="Baura V."/>
            <person name="Balsanelli E."/>
            <person name="Pedrosa F.O."/>
            <person name="Moreno L.F."/>
            <person name="Steffens M.B."/>
            <person name="Xi L."/>
            <person name="Bocca A.L."/>
            <person name="Felipe M.S."/>
            <person name="Teixeira M."/>
            <person name="Telles Filho F.Q."/>
            <person name="Azevedo C.M."/>
            <person name="Gomes R."/>
            <person name="Vicente V.A."/>
        </authorList>
    </citation>
    <scope>NUCLEOTIDE SEQUENCE [LARGE SCALE GENOMIC DNA]</scope>
    <source>
        <strain evidence="2 3">CBS 269.37</strain>
    </source>
</reference>
<dbReference type="GeneID" id="34604509"/>
<evidence type="ECO:0000313" key="2">
    <source>
        <dbReference type="EMBL" id="OAG36389.1"/>
    </source>
</evidence>